<protein>
    <recommendedName>
        <fullName evidence="4">DUF3761 domain-containing protein</fullName>
    </recommendedName>
</protein>
<dbReference type="RefSeq" id="WP_182529674.1">
    <property type="nucleotide sequence ID" value="NZ_JACGXL010000001.1"/>
</dbReference>
<name>A0A839EY43_9GAMM</name>
<evidence type="ECO:0000313" key="2">
    <source>
        <dbReference type="EMBL" id="MBA8886609.1"/>
    </source>
</evidence>
<proteinExistence type="predicted"/>
<dbReference type="EMBL" id="JACGXL010000001">
    <property type="protein sequence ID" value="MBA8886609.1"/>
    <property type="molecule type" value="Genomic_DNA"/>
</dbReference>
<gene>
    <name evidence="2" type="ORF">FHW12_000800</name>
</gene>
<comment type="caution">
    <text evidence="2">The sequence shown here is derived from an EMBL/GenBank/DDBJ whole genome shotgun (WGS) entry which is preliminary data.</text>
</comment>
<dbReference type="AlphaFoldDB" id="A0A839EY43"/>
<dbReference type="Proteomes" id="UP000550401">
    <property type="component" value="Unassembled WGS sequence"/>
</dbReference>
<dbReference type="InterPro" id="IPR022236">
    <property type="entry name" value="DUF3761"/>
</dbReference>
<accession>A0A839EY43</accession>
<keyword evidence="3" id="KW-1185">Reference proteome</keyword>
<feature type="chain" id="PRO_5032562147" description="DUF3761 domain-containing protein" evidence="1">
    <location>
        <begin position="25"/>
        <end position="104"/>
    </location>
</feature>
<dbReference type="Pfam" id="PF12587">
    <property type="entry name" value="DUF3761"/>
    <property type="match status" value="1"/>
</dbReference>
<organism evidence="2 3">
    <name type="scientific">Dokdonella fugitiva</name>
    <dbReference type="NCBI Taxonomy" id="328517"/>
    <lineage>
        <taxon>Bacteria</taxon>
        <taxon>Pseudomonadati</taxon>
        <taxon>Pseudomonadota</taxon>
        <taxon>Gammaproteobacteria</taxon>
        <taxon>Lysobacterales</taxon>
        <taxon>Rhodanobacteraceae</taxon>
        <taxon>Dokdonella</taxon>
    </lineage>
</organism>
<sequence length="104" mass="10359">MNILRPAACSAILALAVASSSVFAAEGDSCTARVAGPQGQSGATIGKLDADGKCVAKAEAKKDSGNGSGLEASAQCKDLSFSYAKKREGACAKHGGVLEWLAQG</sequence>
<evidence type="ECO:0008006" key="4">
    <source>
        <dbReference type="Google" id="ProtNLM"/>
    </source>
</evidence>
<evidence type="ECO:0000256" key="1">
    <source>
        <dbReference type="SAM" id="SignalP"/>
    </source>
</evidence>
<feature type="signal peptide" evidence="1">
    <location>
        <begin position="1"/>
        <end position="24"/>
    </location>
</feature>
<keyword evidence="1" id="KW-0732">Signal</keyword>
<evidence type="ECO:0000313" key="3">
    <source>
        <dbReference type="Proteomes" id="UP000550401"/>
    </source>
</evidence>
<reference evidence="2 3" key="1">
    <citation type="submission" date="2020-07" db="EMBL/GenBank/DDBJ databases">
        <title>Genomic Encyclopedia of Type Strains, Phase IV (KMG-V): Genome sequencing to study the core and pangenomes of soil and plant-associated prokaryotes.</title>
        <authorList>
            <person name="Whitman W."/>
        </authorList>
    </citation>
    <scope>NUCLEOTIDE SEQUENCE [LARGE SCALE GENOMIC DNA]</scope>
    <source>
        <strain evidence="2 3">RH2WT43</strain>
    </source>
</reference>